<organism evidence="10 11">
    <name type="scientific">Romeriopsis navalis LEGE 11480</name>
    <dbReference type="NCBI Taxonomy" id="2777977"/>
    <lineage>
        <taxon>Bacteria</taxon>
        <taxon>Bacillati</taxon>
        <taxon>Cyanobacteriota</taxon>
        <taxon>Cyanophyceae</taxon>
        <taxon>Leptolyngbyales</taxon>
        <taxon>Leptolyngbyaceae</taxon>
        <taxon>Romeriopsis</taxon>
        <taxon>Romeriopsis navalis</taxon>
    </lineage>
</organism>
<dbReference type="InterPro" id="IPR003359">
    <property type="entry name" value="PSI_Ycf4_assembly"/>
</dbReference>
<comment type="caution">
    <text evidence="10">The sequence shown here is derived from an EMBL/GenBank/DDBJ whole genome shotgun (WGS) entry which is preliminary data.</text>
</comment>
<dbReference type="AlphaFoldDB" id="A0A928VR22"/>
<dbReference type="GO" id="GO:0015979">
    <property type="term" value="P:photosynthesis"/>
    <property type="evidence" value="ECO:0007669"/>
    <property type="project" value="UniProtKB-UniRule"/>
</dbReference>
<dbReference type="Proteomes" id="UP000625316">
    <property type="component" value="Unassembled WGS sequence"/>
</dbReference>
<comment type="function">
    <text evidence="1 9">Seems to be required for the assembly of the photosystem I complex.</text>
</comment>
<evidence type="ECO:0000313" key="11">
    <source>
        <dbReference type="Proteomes" id="UP000625316"/>
    </source>
</evidence>
<evidence type="ECO:0000256" key="5">
    <source>
        <dbReference type="ARBA" id="ARBA00022531"/>
    </source>
</evidence>
<dbReference type="HAMAP" id="MF_00437">
    <property type="entry name" value="Ycf4"/>
    <property type="match status" value="1"/>
</dbReference>
<keyword evidence="7 9" id="KW-1133">Transmembrane helix</keyword>
<evidence type="ECO:0000256" key="6">
    <source>
        <dbReference type="ARBA" id="ARBA00022692"/>
    </source>
</evidence>
<dbReference type="GO" id="GO:0031676">
    <property type="term" value="C:plasma membrane-derived thylakoid membrane"/>
    <property type="evidence" value="ECO:0007669"/>
    <property type="project" value="UniProtKB-SubCell"/>
</dbReference>
<dbReference type="EMBL" id="JADEXQ010000151">
    <property type="protein sequence ID" value="MBE9033096.1"/>
    <property type="molecule type" value="Genomic_DNA"/>
</dbReference>
<evidence type="ECO:0000256" key="2">
    <source>
        <dbReference type="ARBA" id="ARBA00004141"/>
    </source>
</evidence>
<feature type="transmembrane region" description="Helical" evidence="9">
    <location>
        <begin position="32"/>
        <end position="54"/>
    </location>
</feature>
<name>A0A928VR22_9CYAN</name>
<evidence type="ECO:0000256" key="4">
    <source>
        <dbReference type="ARBA" id="ARBA00015395"/>
    </source>
</evidence>
<keyword evidence="9" id="KW-0793">Thylakoid</keyword>
<accession>A0A928VR22</accession>
<comment type="similarity">
    <text evidence="3 9">Belongs to the Ycf4 family.</text>
</comment>
<sequence length="195" mass="21437">MTAQVQAKGKAAENDDQLYRQPIVGARRASNYLWASVVTIGAVGFFLASLSSYTQTNFLAPFSDGTKILFQPNGLVMGLYGSVGILLAIYLWLSVLWNLGGGYNEFNKKTSKLTIFRWGYPGKNRQVSLEAELNDIQAVKVVLQEGINPKRSLYVRVKGMRDIPLTRVGQPISLAQLENQAAALVRFLGVPLEGL</sequence>
<evidence type="ECO:0000256" key="7">
    <source>
        <dbReference type="ARBA" id="ARBA00022989"/>
    </source>
</evidence>
<reference evidence="10" key="1">
    <citation type="submission" date="2020-10" db="EMBL/GenBank/DDBJ databases">
        <authorList>
            <person name="Castelo-Branco R."/>
            <person name="Eusebio N."/>
            <person name="Adriana R."/>
            <person name="Vieira A."/>
            <person name="Brugerolle De Fraissinette N."/>
            <person name="Rezende De Castro R."/>
            <person name="Schneider M.P."/>
            <person name="Vasconcelos V."/>
            <person name="Leao P.N."/>
        </authorList>
    </citation>
    <scope>NUCLEOTIDE SEQUENCE</scope>
    <source>
        <strain evidence="10">LEGE 11480</strain>
    </source>
</reference>
<evidence type="ECO:0000256" key="8">
    <source>
        <dbReference type="ARBA" id="ARBA00023136"/>
    </source>
</evidence>
<evidence type="ECO:0000256" key="3">
    <source>
        <dbReference type="ARBA" id="ARBA00008198"/>
    </source>
</evidence>
<comment type="subcellular location">
    <subcellularLocation>
        <location evidence="9">Cellular thylakoid membrane</location>
        <topology evidence="9">Multi-pass membrane protein</topology>
    </subcellularLocation>
    <subcellularLocation>
        <location evidence="2">Membrane</location>
        <topology evidence="2">Multi-pass membrane protein</topology>
    </subcellularLocation>
</comment>
<dbReference type="GO" id="GO:0009522">
    <property type="term" value="C:photosystem I"/>
    <property type="evidence" value="ECO:0007669"/>
    <property type="project" value="InterPro"/>
</dbReference>
<evidence type="ECO:0000256" key="1">
    <source>
        <dbReference type="ARBA" id="ARBA00002862"/>
    </source>
</evidence>
<gene>
    <name evidence="9" type="primary">ycf4</name>
    <name evidence="10" type="ORF">IQ266_25495</name>
</gene>
<evidence type="ECO:0000313" key="10">
    <source>
        <dbReference type="EMBL" id="MBE9033096.1"/>
    </source>
</evidence>
<evidence type="ECO:0000256" key="9">
    <source>
        <dbReference type="HAMAP-Rule" id="MF_00437"/>
    </source>
</evidence>
<dbReference type="NCBIfam" id="NF002712">
    <property type="entry name" value="PRK02542.1"/>
    <property type="match status" value="1"/>
</dbReference>
<proteinExistence type="inferred from homology"/>
<keyword evidence="8 9" id="KW-0472">Membrane</keyword>
<feature type="transmembrane region" description="Helical" evidence="9">
    <location>
        <begin position="74"/>
        <end position="99"/>
    </location>
</feature>
<dbReference type="RefSeq" id="WP_264327907.1">
    <property type="nucleotide sequence ID" value="NZ_JADEXQ010000151.1"/>
</dbReference>
<dbReference type="Pfam" id="PF02392">
    <property type="entry name" value="Ycf4"/>
    <property type="match status" value="1"/>
</dbReference>
<keyword evidence="5 9" id="KW-0602">Photosynthesis</keyword>
<keyword evidence="6 9" id="KW-0812">Transmembrane</keyword>
<protein>
    <recommendedName>
        <fullName evidence="4 9">Photosystem I assembly protein Ycf4</fullName>
    </recommendedName>
</protein>
<keyword evidence="11" id="KW-1185">Reference proteome</keyword>